<keyword evidence="14" id="KW-1185">Reference proteome</keyword>
<evidence type="ECO:0000256" key="4">
    <source>
        <dbReference type="ARBA" id="ARBA00016244"/>
    </source>
</evidence>
<dbReference type="Pfam" id="PF00460">
    <property type="entry name" value="Flg_bb_rod"/>
    <property type="match status" value="1"/>
</dbReference>
<accession>A0A0F7K038</accession>
<evidence type="ECO:0000256" key="6">
    <source>
        <dbReference type="ARBA" id="ARBA00023143"/>
    </source>
</evidence>
<protein>
    <recommendedName>
        <fullName evidence="4">Flagellar hook-associated protein 1</fullName>
    </recommendedName>
</protein>
<dbReference type="RefSeq" id="WP_046859208.1">
    <property type="nucleotide sequence ID" value="NZ_CP011412.1"/>
</dbReference>
<sequence length="661" mass="69353">MASILNIGTSALLAFQRSLTTAGHNIANSDTEGYSRQRVNYSTQIPQLTGVGYVGSGVQVTQIERMYDDFLATQMRSAQTSASEMESYFDHASRIDNMLADTNIGLDPAIQDFFDAVQSVADDPASIATRQVMLSEAGSLVNRYHDLSQQFIDANKNVNQEMDDLANEITGLAQSIAQVNQGIVEALGASGGDSPNDLLDQREVLLNELSKLVGISVVPQDNGAWNVFIGKGQALVMESTHATLTSVNSSSDPSQQDIAFSNSLGTQVVTGQLSGGELGGLLNYREEILNPAMNQLGLVAIGMADRLNSQHQLGLDLDGNFGGQLFASPTIGVLENAYNTGTAVVSASYLDTGNLTASDYELQATNVADEFTLTRLSDGQVTTINTGGSYPYSTAEIDGISISISAAASAGDRFLIQPTRNAANTMELLISDPREIAAAGPIRAIQSTNSAGGANQGSGEISQPDYSSTANLPLSAPDTITLEWSATAHAGAPGFTVTGGPGGTIAYDPATQPNGATFSFPAYGGMSFTITGTPAAGDRFVIENNSSGVGDNRNVLKLADLQSTNSLLGQTGGGAETATFQEAYSQLVSEVGTKTHQAEVSFNATDGLRERHENSLLSISGVNLDEEAANLIKFQQAYQAAAQVITVSNTLFDSLISAIRR</sequence>
<dbReference type="NCBIfam" id="TIGR02492">
    <property type="entry name" value="flgK_ends"/>
    <property type="match status" value="1"/>
</dbReference>
<dbReference type="SUPFAM" id="SSF64518">
    <property type="entry name" value="Phase 1 flagellin"/>
    <property type="match status" value="2"/>
</dbReference>
<dbReference type="InterPro" id="IPR010930">
    <property type="entry name" value="Flg_bb/hook_C_dom"/>
</dbReference>
<proteinExistence type="inferred from homology"/>
<evidence type="ECO:0000256" key="3">
    <source>
        <dbReference type="ARBA" id="ARBA00009677"/>
    </source>
</evidence>
<dbReference type="PANTHER" id="PTHR30033">
    <property type="entry name" value="FLAGELLAR HOOK-ASSOCIATED PROTEIN 1"/>
    <property type="match status" value="1"/>
</dbReference>
<feature type="domain" description="Flagellar hook-associated protein FlgK helical" evidence="12">
    <location>
        <begin position="93"/>
        <end position="326"/>
    </location>
</feature>
<evidence type="ECO:0000259" key="10">
    <source>
        <dbReference type="Pfam" id="PF06429"/>
    </source>
</evidence>
<dbReference type="KEGG" id="seds:AAY24_07830"/>
<dbReference type="PATRIC" id="fig|1543721.4.peg.1622"/>
<dbReference type="InterPro" id="IPR053927">
    <property type="entry name" value="FlgK_helical"/>
</dbReference>
<evidence type="ECO:0000259" key="9">
    <source>
        <dbReference type="Pfam" id="PF00460"/>
    </source>
</evidence>
<dbReference type="GO" id="GO:0009424">
    <property type="term" value="C:bacterial-type flagellum hook"/>
    <property type="evidence" value="ECO:0007669"/>
    <property type="project" value="InterPro"/>
</dbReference>
<dbReference type="InterPro" id="IPR002371">
    <property type="entry name" value="FlgK"/>
</dbReference>
<dbReference type="GO" id="GO:0044780">
    <property type="term" value="P:bacterial-type flagellum assembly"/>
    <property type="evidence" value="ECO:0007669"/>
    <property type="project" value="InterPro"/>
</dbReference>
<dbReference type="Pfam" id="PF22638">
    <property type="entry name" value="FlgK_D1"/>
    <property type="match status" value="1"/>
</dbReference>
<feature type="coiled-coil region" evidence="7">
    <location>
        <begin position="148"/>
        <end position="175"/>
    </location>
</feature>
<feature type="domain" description="Flagellar basal body rod protein N-terminal" evidence="9">
    <location>
        <begin position="5"/>
        <end position="34"/>
    </location>
</feature>
<dbReference type="PRINTS" id="PR01005">
    <property type="entry name" value="FLGHOOKAP1"/>
</dbReference>
<dbReference type="GO" id="GO:0005198">
    <property type="term" value="F:structural molecule activity"/>
    <property type="evidence" value="ECO:0007669"/>
    <property type="project" value="InterPro"/>
</dbReference>
<dbReference type="GO" id="GO:0005576">
    <property type="term" value="C:extracellular region"/>
    <property type="evidence" value="ECO:0007669"/>
    <property type="project" value="UniProtKB-SubCell"/>
</dbReference>
<dbReference type="InterPro" id="IPR001444">
    <property type="entry name" value="Flag_bb_rod_N"/>
</dbReference>
<evidence type="ECO:0000256" key="5">
    <source>
        <dbReference type="ARBA" id="ARBA00022525"/>
    </source>
</evidence>
<dbReference type="PANTHER" id="PTHR30033:SF1">
    <property type="entry name" value="FLAGELLAR HOOK-ASSOCIATED PROTEIN 1"/>
    <property type="match status" value="1"/>
</dbReference>
<dbReference type="Proteomes" id="UP000034410">
    <property type="component" value="Chromosome"/>
</dbReference>
<feature type="domain" description="Flagellar basal-body/hook protein C-terminal" evidence="10">
    <location>
        <begin position="617"/>
        <end position="657"/>
    </location>
</feature>
<evidence type="ECO:0000256" key="7">
    <source>
        <dbReference type="SAM" id="Coils"/>
    </source>
</evidence>
<dbReference type="InterPro" id="IPR049119">
    <property type="entry name" value="FlgK_D2-like"/>
</dbReference>
<dbReference type="Gene3D" id="1.20.1330.10">
    <property type="entry name" value="f41 fragment of flagellin, N-terminal domain"/>
    <property type="match status" value="1"/>
</dbReference>
<name>A0A0F7K038_9GAMM</name>
<dbReference type="EMBL" id="CP011412">
    <property type="protein sequence ID" value="AKH20273.1"/>
    <property type="molecule type" value="Genomic_DNA"/>
</dbReference>
<keyword evidence="6" id="KW-0975">Bacterial flagellum</keyword>
<reference evidence="13 14" key="1">
    <citation type="journal article" date="2015" name="Genome Announc.">
        <title>Complete Genome Sequence of Sedimenticola thiotaurini Strain SIP-G1, a Polyphosphate- and Polyhydroxyalkanoate-Accumulating Sulfur-Oxidizing Gammaproteobacterium Isolated from Salt Marsh Sediments.</title>
        <authorList>
            <person name="Flood B.E."/>
            <person name="Jones D.S."/>
            <person name="Bailey J.V."/>
        </authorList>
    </citation>
    <scope>NUCLEOTIDE SEQUENCE [LARGE SCALE GENOMIC DNA]</scope>
    <source>
        <strain evidence="13 14">SIP-G1</strain>
    </source>
</reference>
<evidence type="ECO:0000313" key="13">
    <source>
        <dbReference type="EMBL" id="AKH20273.1"/>
    </source>
</evidence>
<evidence type="ECO:0000259" key="11">
    <source>
        <dbReference type="Pfam" id="PF21158"/>
    </source>
</evidence>
<organism evidence="13 14">
    <name type="scientific">Sedimenticola thiotaurini</name>
    <dbReference type="NCBI Taxonomy" id="1543721"/>
    <lineage>
        <taxon>Bacteria</taxon>
        <taxon>Pseudomonadati</taxon>
        <taxon>Pseudomonadota</taxon>
        <taxon>Gammaproteobacteria</taxon>
        <taxon>Chromatiales</taxon>
        <taxon>Sedimenticolaceae</taxon>
        <taxon>Sedimenticola</taxon>
    </lineage>
</organism>
<evidence type="ECO:0000259" key="12">
    <source>
        <dbReference type="Pfam" id="PF22638"/>
    </source>
</evidence>
<keyword evidence="7" id="KW-0175">Coiled coil</keyword>
<gene>
    <name evidence="13" type="ORF">AAY24_07830</name>
</gene>
<dbReference type="Pfam" id="PF21158">
    <property type="entry name" value="flgK_1st_1"/>
    <property type="match status" value="1"/>
</dbReference>
<feature type="domain" description="Flagellar hook-associated protein 1 D2-like" evidence="11">
    <location>
        <begin position="334"/>
        <end position="418"/>
    </location>
</feature>
<evidence type="ECO:0000256" key="8">
    <source>
        <dbReference type="SAM" id="MobiDB-lite"/>
    </source>
</evidence>
<dbReference type="OrthoDB" id="9802553at2"/>
<dbReference type="Pfam" id="PF06429">
    <property type="entry name" value="Flg_bbr_C"/>
    <property type="match status" value="1"/>
</dbReference>
<evidence type="ECO:0000313" key="14">
    <source>
        <dbReference type="Proteomes" id="UP000034410"/>
    </source>
</evidence>
<feature type="region of interest" description="Disordered" evidence="8">
    <location>
        <begin position="447"/>
        <end position="472"/>
    </location>
</feature>
<keyword evidence="5" id="KW-0964">Secreted</keyword>
<evidence type="ECO:0000256" key="1">
    <source>
        <dbReference type="ARBA" id="ARBA00004365"/>
    </source>
</evidence>
<comment type="subcellular location">
    <subcellularLocation>
        <location evidence="1">Bacterial flagellum</location>
    </subcellularLocation>
    <subcellularLocation>
        <location evidence="2">Secreted</location>
    </subcellularLocation>
</comment>
<comment type="similarity">
    <text evidence="3">Belongs to the flagella basal body rod proteins family.</text>
</comment>
<evidence type="ECO:0000256" key="2">
    <source>
        <dbReference type="ARBA" id="ARBA00004613"/>
    </source>
</evidence>
<dbReference type="AlphaFoldDB" id="A0A0F7K038"/>